<dbReference type="PANTHER" id="PTHR47005:SF5">
    <property type="entry name" value="HEAVY METAL TRANSPORT_DETOXIFICATION SUPERFAMILY PROTEIN"/>
    <property type="match status" value="1"/>
</dbReference>
<name>A0A2P6SAW0_ROSCH</name>
<feature type="region of interest" description="Disordered" evidence="1">
    <location>
        <begin position="116"/>
        <end position="174"/>
    </location>
</feature>
<dbReference type="GO" id="GO:0046872">
    <property type="term" value="F:metal ion binding"/>
    <property type="evidence" value="ECO:0007669"/>
    <property type="project" value="InterPro"/>
</dbReference>
<dbReference type="Gramene" id="PRQ55817">
    <property type="protein sequence ID" value="PRQ55817"/>
    <property type="gene ID" value="RchiOBHm_Chr1g0328811"/>
</dbReference>
<sequence>MSDVDLGGLDPFTLYSCIQSFQPRHCSKQQVPSDRALTATTMGEKKVTIMILKVDLQCEKCYWKVKKVLCKFPQIRDQTYDEKNNLVIIKVVCCSPEKIRDKLCCKGGGAIKSIEIKEPEKLKPPSTGDKSKQTQAAGETKGAKDASKEKQKEDKPEDGEKPKDESKQKRAPVTACTPRPVNPCCMDCYGGRPGGPCETHPPRRPVNPCCMDCYEGRPSGPCETRPPRRPVNPCCMDCYEGRPGGPCETGYGYGRLALYMQYDGYYGRPVHDSYGGGRSYTTSYCVTRPDCFSEENPQACAIM</sequence>
<gene>
    <name evidence="2" type="ORF">RchiOBHm_Chr1g0328811</name>
</gene>
<accession>A0A2P6SAW0</accession>
<protein>
    <submittedName>
        <fullName evidence="2">Putative heavy metal-associated domain, HMA</fullName>
    </submittedName>
</protein>
<evidence type="ECO:0000313" key="2">
    <source>
        <dbReference type="EMBL" id="PRQ55817.1"/>
    </source>
</evidence>
<evidence type="ECO:0000313" key="3">
    <source>
        <dbReference type="Proteomes" id="UP000238479"/>
    </source>
</evidence>
<dbReference type="Proteomes" id="UP000238479">
    <property type="component" value="Chromosome 1"/>
</dbReference>
<dbReference type="EMBL" id="PDCK01000039">
    <property type="protein sequence ID" value="PRQ55817.1"/>
    <property type="molecule type" value="Genomic_DNA"/>
</dbReference>
<dbReference type="SUPFAM" id="SSF55008">
    <property type="entry name" value="HMA, heavy metal-associated domain"/>
    <property type="match status" value="1"/>
</dbReference>
<dbReference type="OMA" id="CCGPYYG"/>
<keyword evidence="3" id="KW-1185">Reference proteome</keyword>
<dbReference type="InterPro" id="IPR036163">
    <property type="entry name" value="HMA_dom_sf"/>
</dbReference>
<dbReference type="PANTHER" id="PTHR47005">
    <property type="entry name" value="HEAVY METAL TRANSPORT/DETOXIFICATION SUPERFAMILY PROTEIN"/>
    <property type="match status" value="1"/>
</dbReference>
<comment type="caution">
    <text evidence="2">The sequence shown here is derived from an EMBL/GenBank/DDBJ whole genome shotgun (WGS) entry which is preliminary data.</text>
</comment>
<dbReference type="STRING" id="74649.A0A2P6SAW0"/>
<dbReference type="AlphaFoldDB" id="A0A2P6SAW0"/>
<organism evidence="2 3">
    <name type="scientific">Rosa chinensis</name>
    <name type="common">China rose</name>
    <dbReference type="NCBI Taxonomy" id="74649"/>
    <lineage>
        <taxon>Eukaryota</taxon>
        <taxon>Viridiplantae</taxon>
        <taxon>Streptophyta</taxon>
        <taxon>Embryophyta</taxon>
        <taxon>Tracheophyta</taxon>
        <taxon>Spermatophyta</taxon>
        <taxon>Magnoliopsida</taxon>
        <taxon>eudicotyledons</taxon>
        <taxon>Gunneridae</taxon>
        <taxon>Pentapetalae</taxon>
        <taxon>rosids</taxon>
        <taxon>fabids</taxon>
        <taxon>Rosales</taxon>
        <taxon>Rosaceae</taxon>
        <taxon>Rosoideae</taxon>
        <taxon>Rosoideae incertae sedis</taxon>
        <taxon>Rosa</taxon>
    </lineage>
</organism>
<feature type="compositionally biased region" description="Basic and acidic residues" evidence="1">
    <location>
        <begin position="141"/>
        <end position="168"/>
    </location>
</feature>
<reference evidence="2 3" key="1">
    <citation type="journal article" date="2018" name="Nat. Genet.">
        <title>The Rosa genome provides new insights in the design of modern roses.</title>
        <authorList>
            <person name="Bendahmane M."/>
        </authorList>
    </citation>
    <scope>NUCLEOTIDE SEQUENCE [LARGE SCALE GENOMIC DNA]</scope>
    <source>
        <strain evidence="3">cv. Old Blush</strain>
    </source>
</reference>
<evidence type="ECO:0000256" key="1">
    <source>
        <dbReference type="SAM" id="MobiDB-lite"/>
    </source>
</evidence>
<proteinExistence type="predicted"/>